<keyword evidence="3" id="KW-1185">Reference proteome</keyword>
<dbReference type="EMBL" id="LPUY01000022">
    <property type="protein sequence ID" value="KUP94266.1"/>
    <property type="molecule type" value="Genomic_DNA"/>
</dbReference>
<reference evidence="2 3" key="1">
    <citation type="submission" date="2015-12" db="EMBL/GenBank/DDBJ databases">
        <title>Genome sequence of the marine Rhodobacteraceae strain O3.65, Candidatus Tritonibacter horizontis.</title>
        <authorList>
            <person name="Poehlein A."/>
            <person name="Giebel H.A."/>
            <person name="Voget S."/>
            <person name="Brinkhoff T."/>
        </authorList>
    </citation>
    <scope>NUCLEOTIDE SEQUENCE [LARGE SCALE GENOMIC DNA]</scope>
    <source>
        <strain evidence="2 3">O3.65</strain>
    </source>
</reference>
<accession>A0A132C172</accession>
<evidence type="ECO:0000313" key="2">
    <source>
        <dbReference type="EMBL" id="KUP94266.1"/>
    </source>
</evidence>
<proteinExistence type="predicted"/>
<name>A0A132C172_9RHOB</name>
<dbReference type="Proteomes" id="UP000068382">
    <property type="component" value="Unassembled WGS sequence"/>
</dbReference>
<comment type="caution">
    <text evidence="2">The sequence shown here is derived from an EMBL/GenBank/DDBJ whole genome shotgun (WGS) entry which is preliminary data.</text>
</comment>
<sequence>MKPTRIDGSDVRTLVREGAKRRTSFAFCMDGKNDPLLMIQPGNKPEQLRSHLKTEGGRAPMAWGTFTVRSDEMEMICEQAPAKAIANLKRFLRANKPKVNVLFRDDGGNLLDSLKPERSSADDGVTTLDEVNTTGIDPKLVKPLLARAKRIKPRIAQAPGPLERKLKRGLSKALSEINDGRLVEAQTLITVIEQAVARIGADREGADASMKRADRSSKTRTLGADVSRAKKLRASITRAPGSKRNKLDRAVQIAARLLKQKDYDKARVVMDRIEKALGAIV</sequence>
<organism evidence="2 3">
    <name type="scientific">Tritonibacter horizontis</name>
    <dbReference type="NCBI Taxonomy" id="1768241"/>
    <lineage>
        <taxon>Bacteria</taxon>
        <taxon>Pseudomonadati</taxon>
        <taxon>Pseudomonadota</taxon>
        <taxon>Alphaproteobacteria</taxon>
        <taxon>Rhodobacterales</taxon>
        <taxon>Paracoccaceae</taxon>
        <taxon>Tritonibacter</taxon>
    </lineage>
</organism>
<dbReference type="AlphaFoldDB" id="A0A132C172"/>
<dbReference type="RefSeq" id="WP_232367712.1">
    <property type="nucleotide sequence ID" value="NZ_LPUY01000022.1"/>
</dbReference>
<gene>
    <name evidence="2" type="ORF">TRIHO_08620</name>
</gene>
<protein>
    <submittedName>
        <fullName evidence="2">Uncharacterized protein</fullName>
    </submittedName>
</protein>
<feature type="region of interest" description="Disordered" evidence="1">
    <location>
        <begin position="203"/>
        <end position="222"/>
    </location>
</feature>
<feature type="compositionally biased region" description="Basic and acidic residues" evidence="1">
    <location>
        <begin position="203"/>
        <end position="217"/>
    </location>
</feature>
<evidence type="ECO:0000256" key="1">
    <source>
        <dbReference type="SAM" id="MobiDB-lite"/>
    </source>
</evidence>
<evidence type="ECO:0000313" key="3">
    <source>
        <dbReference type="Proteomes" id="UP000068382"/>
    </source>
</evidence>